<gene>
    <name evidence="2" type="ORF">B0H16DRAFT_1750246</name>
</gene>
<comment type="caution">
    <text evidence="2">The sequence shown here is derived from an EMBL/GenBank/DDBJ whole genome shotgun (WGS) entry which is preliminary data.</text>
</comment>
<accession>A0AAD7GIL5</accession>
<name>A0AAD7GIL5_9AGAR</name>
<keyword evidence="1" id="KW-1133">Transmembrane helix</keyword>
<evidence type="ECO:0000256" key="1">
    <source>
        <dbReference type="SAM" id="Phobius"/>
    </source>
</evidence>
<dbReference type="Proteomes" id="UP001215598">
    <property type="component" value="Unassembled WGS sequence"/>
</dbReference>
<evidence type="ECO:0000313" key="3">
    <source>
        <dbReference type="Proteomes" id="UP001215598"/>
    </source>
</evidence>
<keyword evidence="1" id="KW-0812">Transmembrane</keyword>
<reference evidence="2" key="1">
    <citation type="submission" date="2023-03" db="EMBL/GenBank/DDBJ databases">
        <title>Massive genome expansion in bonnet fungi (Mycena s.s.) driven by repeated elements and novel gene families across ecological guilds.</title>
        <authorList>
            <consortium name="Lawrence Berkeley National Laboratory"/>
            <person name="Harder C.B."/>
            <person name="Miyauchi S."/>
            <person name="Viragh M."/>
            <person name="Kuo A."/>
            <person name="Thoen E."/>
            <person name="Andreopoulos B."/>
            <person name="Lu D."/>
            <person name="Skrede I."/>
            <person name="Drula E."/>
            <person name="Henrissat B."/>
            <person name="Morin E."/>
            <person name="Kohler A."/>
            <person name="Barry K."/>
            <person name="LaButti K."/>
            <person name="Morin E."/>
            <person name="Salamov A."/>
            <person name="Lipzen A."/>
            <person name="Mereny Z."/>
            <person name="Hegedus B."/>
            <person name="Baldrian P."/>
            <person name="Stursova M."/>
            <person name="Weitz H."/>
            <person name="Taylor A."/>
            <person name="Grigoriev I.V."/>
            <person name="Nagy L.G."/>
            <person name="Martin F."/>
            <person name="Kauserud H."/>
        </authorList>
    </citation>
    <scope>NUCLEOTIDE SEQUENCE</scope>
    <source>
        <strain evidence="2">CBHHK182m</strain>
    </source>
</reference>
<feature type="transmembrane region" description="Helical" evidence="1">
    <location>
        <begin position="81"/>
        <end position="103"/>
    </location>
</feature>
<keyword evidence="3" id="KW-1185">Reference proteome</keyword>
<evidence type="ECO:0000313" key="2">
    <source>
        <dbReference type="EMBL" id="KAJ7696661.1"/>
    </source>
</evidence>
<dbReference type="EMBL" id="JARKIB010000624">
    <property type="protein sequence ID" value="KAJ7696661.1"/>
    <property type="molecule type" value="Genomic_DNA"/>
</dbReference>
<organism evidence="2 3">
    <name type="scientific">Mycena metata</name>
    <dbReference type="NCBI Taxonomy" id="1033252"/>
    <lineage>
        <taxon>Eukaryota</taxon>
        <taxon>Fungi</taxon>
        <taxon>Dikarya</taxon>
        <taxon>Basidiomycota</taxon>
        <taxon>Agaricomycotina</taxon>
        <taxon>Agaricomycetes</taxon>
        <taxon>Agaricomycetidae</taxon>
        <taxon>Agaricales</taxon>
        <taxon>Marasmiineae</taxon>
        <taxon>Mycenaceae</taxon>
        <taxon>Mycena</taxon>
    </lineage>
</organism>
<protein>
    <submittedName>
        <fullName evidence="2">Uncharacterized protein</fullName>
    </submittedName>
</protein>
<dbReference type="AlphaFoldDB" id="A0AAD7GIL5"/>
<proteinExistence type="predicted"/>
<sequence length="104" mass="11464">MSFHHTPSHGSSRSPQSTHHICPRCGMCPICGSNAPTPPAAMVVHAPPAPAPVNEREHIIQFLFTLFVLETHLSGDWCHLILPYATCLLVFFPGLIKLLLAFFH</sequence>
<keyword evidence="1" id="KW-0472">Membrane</keyword>